<name>A0A6M0RLT8_9CYAN</name>
<evidence type="ECO:0000313" key="12">
    <source>
        <dbReference type="Proteomes" id="UP000481033"/>
    </source>
</evidence>
<dbReference type="PRINTS" id="PR00421">
    <property type="entry name" value="THIOREDOXIN"/>
</dbReference>
<dbReference type="InterPro" id="IPR017937">
    <property type="entry name" value="Thioredoxin_CS"/>
</dbReference>
<comment type="similarity">
    <text evidence="1 7">Belongs to the thioredoxin family.</text>
</comment>
<dbReference type="AlphaFoldDB" id="A0A6M0RLT8"/>
<dbReference type="SUPFAM" id="SSF52833">
    <property type="entry name" value="Thioredoxin-like"/>
    <property type="match status" value="1"/>
</dbReference>
<evidence type="ECO:0000313" key="11">
    <source>
        <dbReference type="EMBL" id="NEZ57156.1"/>
    </source>
</evidence>
<dbReference type="RefSeq" id="WP_163659337.1">
    <property type="nucleotide sequence ID" value="NZ_QXHD01000004.1"/>
</dbReference>
<dbReference type="CDD" id="cd02947">
    <property type="entry name" value="TRX_family"/>
    <property type="match status" value="1"/>
</dbReference>
<feature type="site" description="Deprotonates C-terminal active site Cys" evidence="8">
    <location>
        <position position="29"/>
    </location>
</feature>
<dbReference type="PROSITE" id="PS00194">
    <property type="entry name" value="THIOREDOXIN_1"/>
    <property type="match status" value="1"/>
</dbReference>
<evidence type="ECO:0000256" key="3">
    <source>
        <dbReference type="ARBA" id="ARBA00022982"/>
    </source>
</evidence>
<keyword evidence="3" id="KW-0249">Electron transport</keyword>
<dbReference type="FunFam" id="3.40.30.10:FF:000001">
    <property type="entry name" value="Thioredoxin"/>
    <property type="match status" value="1"/>
</dbReference>
<evidence type="ECO:0000256" key="8">
    <source>
        <dbReference type="PIRSR" id="PIRSR000077-1"/>
    </source>
</evidence>
<evidence type="ECO:0000256" key="1">
    <source>
        <dbReference type="ARBA" id="ARBA00008987"/>
    </source>
</evidence>
<proteinExistence type="inferred from homology"/>
<organism evidence="11 12">
    <name type="scientific">Adonisia turfae CCMR0081</name>
    <dbReference type="NCBI Taxonomy" id="2292702"/>
    <lineage>
        <taxon>Bacteria</taxon>
        <taxon>Bacillati</taxon>
        <taxon>Cyanobacteriota</taxon>
        <taxon>Adonisia</taxon>
        <taxon>Adonisia turfae</taxon>
    </lineage>
</organism>
<dbReference type="InterPro" id="IPR036249">
    <property type="entry name" value="Thioredoxin-like_sf"/>
</dbReference>
<evidence type="ECO:0000256" key="4">
    <source>
        <dbReference type="ARBA" id="ARBA00023157"/>
    </source>
</evidence>
<feature type="active site" description="Nucleophile" evidence="8">
    <location>
        <position position="38"/>
    </location>
</feature>
<sequence length="111" mass="11917">MATNALVNEVSDADFQNDVLGSDTPVLVDFWAPWCGPCRMVAPVVDEVATKFEGRVKVLKLNVDDNPKSASDYGVRSIPTLLIFKDGKVADTVVGAVPASTLSSTLEKYLD</sequence>
<dbReference type="GO" id="GO:0015035">
    <property type="term" value="F:protein-disulfide reductase activity"/>
    <property type="evidence" value="ECO:0007669"/>
    <property type="project" value="UniProtKB-UniRule"/>
</dbReference>
<gene>
    <name evidence="11" type="primary">trxA</name>
    <name evidence="11" type="ORF">DXZ20_16015</name>
</gene>
<feature type="site" description="Contributes to redox potential value" evidence="8">
    <location>
        <position position="37"/>
    </location>
</feature>
<dbReference type="InterPro" id="IPR005746">
    <property type="entry name" value="Thioredoxin"/>
</dbReference>
<feature type="site" description="Contributes to redox potential value" evidence="8">
    <location>
        <position position="36"/>
    </location>
</feature>
<feature type="domain" description="Thioredoxin" evidence="10">
    <location>
        <begin position="1"/>
        <end position="111"/>
    </location>
</feature>
<evidence type="ECO:0000256" key="7">
    <source>
        <dbReference type="PIRNR" id="PIRNR000077"/>
    </source>
</evidence>
<dbReference type="EMBL" id="QXHD01000004">
    <property type="protein sequence ID" value="NEZ57156.1"/>
    <property type="molecule type" value="Genomic_DNA"/>
</dbReference>
<keyword evidence="5 9" id="KW-0676">Redox-active center</keyword>
<dbReference type="Gene3D" id="3.40.30.10">
    <property type="entry name" value="Glutaredoxin"/>
    <property type="match status" value="1"/>
</dbReference>
<dbReference type="Proteomes" id="UP000481033">
    <property type="component" value="Unassembled WGS sequence"/>
</dbReference>
<feature type="disulfide bond" description="Redox-active" evidence="9">
    <location>
        <begin position="35"/>
        <end position="38"/>
    </location>
</feature>
<dbReference type="NCBIfam" id="TIGR01068">
    <property type="entry name" value="thioredoxin"/>
    <property type="match status" value="1"/>
</dbReference>
<evidence type="ECO:0000256" key="5">
    <source>
        <dbReference type="ARBA" id="ARBA00023284"/>
    </source>
</evidence>
<evidence type="ECO:0000259" key="10">
    <source>
        <dbReference type="PROSITE" id="PS51352"/>
    </source>
</evidence>
<dbReference type="PIRSF" id="PIRSF000077">
    <property type="entry name" value="Thioredoxin"/>
    <property type="match status" value="1"/>
</dbReference>
<feature type="active site" description="Nucleophile" evidence="8">
    <location>
        <position position="35"/>
    </location>
</feature>
<evidence type="ECO:0000256" key="9">
    <source>
        <dbReference type="PIRSR" id="PIRSR000077-4"/>
    </source>
</evidence>
<dbReference type="GO" id="GO:0005737">
    <property type="term" value="C:cytoplasm"/>
    <property type="evidence" value="ECO:0007669"/>
    <property type="project" value="TreeGrafter"/>
</dbReference>
<dbReference type="PROSITE" id="PS51352">
    <property type="entry name" value="THIOREDOXIN_2"/>
    <property type="match status" value="1"/>
</dbReference>
<keyword evidence="2" id="KW-0813">Transport</keyword>
<dbReference type="PANTHER" id="PTHR45663:SF11">
    <property type="entry name" value="GEO12009P1"/>
    <property type="match status" value="1"/>
</dbReference>
<keyword evidence="12" id="KW-1185">Reference proteome</keyword>
<accession>A0A6M0RLT8</accession>
<reference evidence="11 12" key="1">
    <citation type="journal article" date="2020" name="Microb. Ecol.">
        <title>Ecogenomics of the Marine Benthic Filamentous Cyanobacterium Adonisia.</title>
        <authorList>
            <person name="Walter J.M."/>
            <person name="Coutinho F.H."/>
            <person name="Leomil L."/>
            <person name="Hargreaves P.I."/>
            <person name="Campeao M.E."/>
            <person name="Vieira V.V."/>
            <person name="Silva B.S."/>
            <person name="Fistarol G.O."/>
            <person name="Salomon P.S."/>
            <person name="Sawabe T."/>
            <person name="Mino S."/>
            <person name="Hosokawa M."/>
            <person name="Miyashita H."/>
            <person name="Maruyama F."/>
            <person name="van Verk M.C."/>
            <person name="Dutilh B.E."/>
            <person name="Thompson C.C."/>
            <person name="Thompson F.L."/>
        </authorList>
    </citation>
    <scope>NUCLEOTIDE SEQUENCE [LARGE SCALE GENOMIC DNA]</scope>
    <source>
        <strain evidence="11 12">CCMR0081</strain>
    </source>
</reference>
<evidence type="ECO:0000256" key="6">
    <source>
        <dbReference type="NCBIfam" id="TIGR01068"/>
    </source>
</evidence>
<comment type="caution">
    <text evidence="11">The sequence shown here is derived from an EMBL/GenBank/DDBJ whole genome shotgun (WGS) entry which is preliminary data.</text>
</comment>
<dbReference type="InterPro" id="IPR013766">
    <property type="entry name" value="Thioredoxin_domain"/>
</dbReference>
<dbReference type="Pfam" id="PF00085">
    <property type="entry name" value="Thioredoxin"/>
    <property type="match status" value="1"/>
</dbReference>
<evidence type="ECO:0000256" key="2">
    <source>
        <dbReference type="ARBA" id="ARBA00022448"/>
    </source>
</evidence>
<dbReference type="PANTHER" id="PTHR45663">
    <property type="entry name" value="GEO12009P1"/>
    <property type="match status" value="1"/>
</dbReference>
<keyword evidence="4 9" id="KW-1015">Disulfide bond</keyword>
<protein>
    <recommendedName>
        <fullName evidence="6 7">Thioredoxin</fullName>
    </recommendedName>
</protein>